<dbReference type="PANTHER" id="PTHR43767:SF1">
    <property type="entry name" value="NONRIBOSOMAL PEPTIDE SYNTHASE PES1 (EUROFUNG)-RELATED"/>
    <property type="match status" value="1"/>
</dbReference>
<dbReference type="RefSeq" id="WP_124397791.1">
    <property type="nucleotide sequence ID" value="NZ_BHZE01000010.1"/>
</dbReference>
<dbReference type="EMBL" id="BHZE01000010">
    <property type="protein sequence ID" value="GCD77724.1"/>
    <property type="molecule type" value="Genomic_DNA"/>
</dbReference>
<accession>A0A401XL58</accession>
<sequence length="357" mass="39828">MLYIDFSTPPNLNELLPKLQAVLGQEEANIFRETFDFYYTLNPDFLKVTTSGSTGTPKTFTFSRRAVSTSIEGTAKALNLGEGITAALALPLRYIAGRMMLLRAMHFKWKLLWNKPTLRLPDLPDIDFAALTPAQVSESTHVLDSIQTLLLGGSAISDAMLSTIRQKAKHAVYQSFAATETLSNFALRQLAPEYQEFYTTLPGVHIRVDEQSRLWIHYPGITADFITTGDVVNLQSPTSFVWRGRADFVINSGGVKVHPEFLEAQLSEALPDKRFIITSVPDERLGEAVAMVIESPMALDSDDLKSTLEKIASKKGLLKHLLPRVYTTVPQLPVTPTGKLDRIKIKEWTQETFSKQL</sequence>
<dbReference type="InterPro" id="IPR042099">
    <property type="entry name" value="ANL_N_sf"/>
</dbReference>
<dbReference type="InterPro" id="IPR045851">
    <property type="entry name" value="AMP-bd_C_sf"/>
</dbReference>
<keyword evidence="2" id="KW-0436">Ligase</keyword>
<evidence type="ECO:0000313" key="2">
    <source>
        <dbReference type="EMBL" id="GCD77724.1"/>
    </source>
</evidence>
<dbReference type="Proteomes" id="UP000286715">
    <property type="component" value="Unassembled WGS sequence"/>
</dbReference>
<gene>
    <name evidence="2" type="ORF">JCM31826_12060</name>
</gene>
<evidence type="ECO:0000259" key="1">
    <source>
        <dbReference type="Pfam" id="PF00501"/>
    </source>
</evidence>
<dbReference type="PANTHER" id="PTHR43767">
    <property type="entry name" value="LONG-CHAIN-FATTY-ACID--COA LIGASE"/>
    <property type="match status" value="1"/>
</dbReference>
<dbReference type="InterPro" id="IPR050237">
    <property type="entry name" value="ATP-dep_AMP-bd_enzyme"/>
</dbReference>
<dbReference type="OrthoDB" id="8870348at2"/>
<name>A0A401XL58_9FLAO</name>
<dbReference type="SUPFAM" id="SSF56801">
    <property type="entry name" value="Acetyl-CoA synthetase-like"/>
    <property type="match status" value="1"/>
</dbReference>
<dbReference type="Gene3D" id="3.40.50.12780">
    <property type="entry name" value="N-terminal domain of ligase-like"/>
    <property type="match status" value="1"/>
</dbReference>
<reference evidence="2 3" key="1">
    <citation type="submission" date="2018-11" db="EMBL/GenBank/DDBJ databases">
        <title>Schleiferia aggregans sp. nov., a moderately thermophilic heterotrophic bacterium isolated from microbial mats at a terrestrial hot spring.</title>
        <authorList>
            <person name="Iino T."/>
            <person name="Ohkuma M."/>
            <person name="Haruta S."/>
        </authorList>
    </citation>
    <scope>NUCLEOTIDE SEQUENCE [LARGE SCALE GENOMIC DNA]</scope>
    <source>
        <strain evidence="2 3">LA</strain>
    </source>
</reference>
<dbReference type="InterPro" id="IPR000873">
    <property type="entry name" value="AMP-dep_synth/lig_dom"/>
</dbReference>
<dbReference type="AlphaFoldDB" id="A0A401XL58"/>
<dbReference type="Gene3D" id="3.30.300.30">
    <property type="match status" value="1"/>
</dbReference>
<comment type="caution">
    <text evidence="2">The sequence shown here is derived from an EMBL/GenBank/DDBJ whole genome shotgun (WGS) entry which is preliminary data.</text>
</comment>
<feature type="domain" description="AMP-dependent synthetase/ligase" evidence="1">
    <location>
        <begin position="50"/>
        <end position="208"/>
    </location>
</feature>
<keyword evidence="3" id="KW-1185">Reference proteome</keyword>
<dbReference type="Pfam" id="PF00501">
    <property type="entry name" value="AMP-binding"/>
    <property type="match status" value="1"/>
</dbReference>
<organism evidence="2 3">
    <name type="scientific">Thermaurantimonas aggregans</name>
    <dbReference type="NCBI Taxonomy" id="2173829"/>
    <lineage>
        <taxon>Bacteria</taxon>
        <taxon>Pseudomonadati</taxon>
        <taxon>Bacteroidota</taxon>
        <taxon>Flavobacteriia</taxon>
        <taxon>Flavobacteriales</taxon>
        <taxon>Schleiferiaceae</taxon>
        <taxon>Thermaurantimonas</taxon>
    </lineage>
</organism>
<protein>
    <submittedName>
        <fullName evidence="2">O-succinylbenzoic acid--CoA ligase</fullName>
    </submittedName>
</protein>
<dbReference type="GO" id="GO:0016878">
    <property type="term" value="F:acid-thiol ligase activity"/>
    <property type="evidence" value="ECO:0007669"/>
    <property type="project" value="UniProtKB-ARBA"/>
</dbReference>
<evidence type="ECO:0000313" key="3">
    <source>
        <dbReference type="Proteomes" id="UP000286715"/>
    </source>
</evidence>
<proteinExistence type="predicted"/>